<evidence type="ECO:0000313" key="3">
    <source>
        <dbReference type="Proteomes" id="UP000005867"/>
    </source>
</evidence>
<name>G7VGP5_9CREN</name>
<dbReference type="SUPFAM" id="SSF53335">
    <property type="entry name" value="S-adenosyl-L-methionine-dependent methyltransferases"/>
    <property type="match status" value="1"/>
</dbReference>
<dbReference type="EMBL" id="CP003098">
    <property type="protein sequence ID" value="AET33145.1"/>
    <property type="molecule type" value="Genomic_DNA"/>
</dbReference>
<accession>G7VGP5</accession>
<feature type="domain" description="Methyltransferase type 11" evidence="1">
    <location>
        <begin position="42"/>
        <end position="119"/>
    </location>
</feature>
<reference evidence="2 3" key="1">
    <citation type="journal article" date="2012" name="J. Bacteriol.">
        <title>Complete genome sequence of strain 1860, a crenarchaeon of the genus pyrobaculum able to grow with various electron acceptors.</title>
        <authorList>
            <person name="Mardanov A.V."/>
            <person name="Gumerov V.M."/>
            <person name="Slobodkina G.B."/>
            <person name="Beletsky A.V."/>
            <person name="Bonch-Osmolovskaya E.A."/>
            <person name="Ravin N.V."/>
            <person name="Skryabin K.G."/>
        </authorList>
    </citation>
    <scope>NUCLEOTIDE SEQUENCE [LARGE SCALE GENOMIC DNA]</scope>
    <source>
        <strain evidence="2 3">1860</strain>
    </source>
</reference>
<dbReference type="Proteomes" id="UP000005867">
    <property type="component" value="Chromosome"/>
</dbReference>
<evidence type="ECO:0000259" key="1">
    <source>
        <dbReference type="Pfam" id="PF08241"/>
    </source>
</evidence>
<gene>
    <name evidence="2" type="ORF">P186_1735</name>
</gene>
<dbReference type="GeneID" id="11596232"/>
<dbReference type="RefSeq" id="WP_014288970.1">
    <property type="nucleotide sequence ID" value="NC_016645.1"/>
</dbReference>
<dbReference type="GO" id="GO:0032259">
    <property type="term" value="P:methylation"/>
    <property type="evidence" value="ECO:0007669"/>
    <property type="project" value="UniProtKB-KW"/>
</dbReference>
<evidence type="ECO:0000313" key="2">
    <source>
        <dbReference type="EMBL" id="AET33145.1"/>
    </source>
</evidence>
<dbReference type="InterPro" id="IPR029063">
    <property type="entry name" value="SAM-dependent_MTases_sf"/>
</dbReference>
<dbReference type="AlphaFoldDB" id="G7VGP5"/>
<dbReference type="HOGENOM" id="CLU_037990_14_1_2"/>
<dbReference type="OrthoDB" id="1018at2157"/>
<dbReference type="Gene3D" id="3.40.50.150">
    <property type="entry name" value="Vaccinia Virus protein VP39"/>
    <property type="match status" value="1"/>
</dbReference>
<dbReference type="KEGG" id="pyr:P186_1735"/>
<keyword evidence="2" id="KW-0808">Transferase</keyword>
<protein>
    <submittedName>
        <fullName evidence="2">Methyltransferase type 11</fullName>
    </submittedName>
</protein>
<proteinExistence type="predicted"/>
<dbReference type="InterPro" id="IPR013216">
    <property type="entry name" value="Methyltransf_11"/>
</dbReference>
<dbReference type="BioCyc" id="PSP1104324:GJSN-1701-MONOMER"/>
<keyword evidence="2" id="KW-0489">Methyltransferase</keyword>
<sequence>MWRSAEVFRQRADDYDKWYERHRAIYASELAAVERLGCVGGVEIGVGTGRFAAPLGLRAGVDPAREMLRLAPRDLDLVEGVGESLPLRDGAYPCALLVVTLCFVDDPAAVLREAARVAQRIVACVVPGKSPWGRLYAELGARGHPFYSKAKFYTLAEVAAMAPGLAPARVVATLFTPPPGPDAPEDPVDTGIDEAERAGFACLEFKRGKTPHP</sequence>
<dbReference type="eggNOG" id="arCOG01773">
    <property type="taxonomic scope" value="Archaea"/>
</dbReference>
<dbReference type="GO" id="GO:0008757">
    <property type="term" value="F:S-adenosylmethionine-dependent methyltransferase activity"/>
    <property type="evidence" value="ECO:0007669"/>
    <property type="project" value="InterPro"/>
</dbReference>
<dbReference type="STRING" id="1104324.P186_1735"/>
<dbReference type="Pfam" id="PF08241">
    <property type="entry name" value="Methyltransf_11"/>
    <property type="match status" value="1"/>
</dbReference>
<organism evidence="2 3">
    <name type="scientific">Pyrobaculum ferrireducens</name>
    <dbReference type="NCBI Taxonomy" id="1104324"/>
    <lineage>
        <taxon>Archaea</taxon>
        <taxon>Thermoproteota</taxon>
        <taxon>Thermoprotei</taxon>
        <taxon>Thermoproteales</taxon>
        <taxon>Thermoproteaceae</taxon>
        <taxon>Pyrobaculum</taxon>
    </lineage>
</organism>
<keyword evidence="3" id="KW-1185">Reference proteome</keyword>